<sequence length="239" mass="27500">MSTSHRQSRELRDVEKREVATALQDCLSKGKLPRGTIKAADERFQLHRSTVRQIWSRYKDGITKNLKVGRVGPKKHYTKEEIVALIRAVPLNQRNTFRELSKATGMSTFKLSRALKNGVFQRRSSRLKPLLTNANKHERLAFCGAHIPKAGTLQESEFSGMWDVVHLDEKWFNADKDCHKEYLVEGEFSGMWDVEYLVECEEVQRRACKSKRFIPKVMFLCAVVARPQMDVGYDGKIGL</sequence>
<dbReference type="InterPro" id="IPR056671">
    <property type="entry name" value="DUF7769"/>
</dbReference>
<dbReference type="RefSeq" id="XP_008869579.1">
    <property type="nucleotide sequence ID" value="XM_008871357.1"/>
</dbReference>
<reference evidence="2" key="1">
    <citation type="submission" date="2013-12" db="EMBL/GenBank/DDBJ databases">
        <title>The Genome Sequence of Aphanomyces invadans NJM9701.</title>
        <authorList>
            <consortium name="The Broad Institute Genomics Platform"/>
            <person name="Russ C."/>
            <person name="Tyler B."/>
            <person name="van West P."/>
            <person name="Dieguez-Uribeondo J."/>
            <person name="Young S.K."/>
            <person name="Zeng Q."/>
            <person name="Gargeya S."/>
            <person name="Fitzgerald M."/>
            <person name="Abouelleil A."/>
            <person name="Alvarado L."/>
            <person name="Chapman S.B."/>
            <person name="Gainer-Dewar J."/>
            <person name="Goldberg J."/>
            <person name="Griggs A."/>
            <person name="Gujja S."/>
            <person name="Hansen M."/>
            <person name="Howarth C."/>
            <person name="Imamovic A."/>
            <person name="Ireland A."/>
            <person name="Larimer J."/>
            <person name="McCowan C."/>
            <person name="Murphy C."/>
            <person name="Pearson M."/>
            <person name="Poon T.W."/>
            <person name="Priest M."/>
            <person name="Roberts A."/>
            <person name="Saif S."/>
            <person name="Shea T."/>
            <person name="Sykes S."/>
            <person name="Wortman J."/>
            <person name="Nusbaum C."/>
            <person name="Birren B."/>
        </authorList>
    </citation>
    <scope>NUCLEOTIDE SEQUENCE [LARGE SCALE GENOMIC DNA]</scope>
    <source>
        <strain evidence="2">NJM9701</strain>
    </source>
</reference>
<dbReference type="GeneID" id="20083386"/>
<dbReference type="GO" id="GO:0003676">
    <property type="term" value="F:nucleic acid binding"/>
    <property type="evidence" value="ECO:0007669"/>
    <property type="project" value="InterPro"/>
</dbReference>
<accession>A0A024U5N8</accession>
<dbReference type="Pfam" id="PF24964">
    <property type="entry name" value="DUF7769"/>
    <property type="match status" value="1"/>
</dbReference>
<feature type="domain" description="DUF7769" evidence="1">
    <location>
        <begin position="13"/>
        <end position="60"/>
    </location>
</feature>
<dbReference type="Gene3D" id="3.30.420.10">
    <property type="entry name" value="Ribonuclease H-like superfamily/Ribonuclease H"/>
    <property type="match status" value="1"/>
</dbReference>
<gene>
    <name evidence="2" type="ORF">H310_06336</name>
</gene>
<dbReference type="AlphaFoldDB" id="A0A024U5N8"/>
<dbReference type="InterPro" id="IPR036397">
    <property type="entry name" value="RNaseH_sf"/>
</dbReference>
<evidence type="ECO:0000259" key="1">
    <source>
        <dbReference type="Pfam" id="PF24964"/>
    </source>
</evidence>
<organism evidence="2">
    <name type="scientific">Aphanomyces invadans</name>
    <dbReference type="NCBI Taxonomy" id="157072"/>
    <lineage>
        <taxon>Eukaryota</taxon>
        <taxon>Sar</taxon>
        <taxon>Stramenopiles</taxon>
        <taxon>Oomycota</taxon>
        <taxon>Saprolegniomycetes</taxon>
        <taxon>Saprolegniales</taxon>
        <taxon>Verrucalvaceae</taxon>
        <taxon>Aphanomyces</taxon>
    </lineage>
</organism>
<protein>
    <recommendedName>
        <fullName evidence="1">DUF7769 domain-containing protein</fullName>
    </recommendedName>
</protein>
<dbReference type="VEuPathDB" id="FungiDB:H310_06336"/>
<dbReference type="EMBL" id="KI913962">
    <property type="protein sequence ID" value="ETW01731.1"/>
    <property type="molecule type" value="Genomic_DNA"/>
</dbReference>
<evidence type="ECO:0000313" key="2">
    <source>
        <dbReference type="EMBL" id="ETW01731.1"/>
    </source>
</evidence>
<name>A0A024U5N8_9STRA</name>
<proteinExistence type="predicted"/>
<dbReference type="PANTHER" id="PTHR33889">
    <property type="entry name" value="OS04G0681850 PROTEIN"/>
    <property type="match status" value="1"/>
</dbReference>
<dbReference type="OrthoDB" id="123105at2759"/>
<dbReference type="PANTHER" id="PTHR33889:SF7">
    <property type="entry name" value="OS04G0681850 PROTEIN"/>
    <property type="match status" value="1"/>
</dbReference>